<name>A0ACC2QMV5_9NEOP</name>
<accession>A0ACC2QMV5</accession>
<evidence type="ECO:0000313" key="1">
    <source>
        <dbReference type="EMBL" id="KAJ8719737.1"/>
    </source>
</evidence>
<gene>
    <name evidence="1" type="ORF">PYW08_011912</name>
</gene>
<comment type="caution">
    <text evidence="1">The sequence shown here is derived from an EMBL/GenBank/DDBJ whole genome shotgun (WGS) entry which is preliminary data.</text>
</comment>
<dbReference type="Proteomes" id="UP001231649">
    <property type="component" value="Chromosome 3"/>
</dbReference>
<organism evidence="1 2">
    <name type="scientific">Mythimna loreyi</name>
    <dbReference type="NCBI Taxonomy" id="667449"/>
    <lineage>
        <taxon>Eukaryota</taxon>
        <taxon>Metazoa</taxon>
        <taxon>Ecdysozoa</taxon>
        <taxon>Arthropoda</taxon>
        <taxon>Hexapoda</taxon>
        <taxon>Insecta</taxon>
        <taxon>Pterygota</taxon>
        <taxon>Neoptera</taxon>
        <taxon>Endopterygota</taxon>
        <taxon>Lepidoptera</taxon>
        <taxon>Glossata</taxon>
        <taxon>Ditrysia</taxon>
        <taxon>Noctuoidea</taxon>
        <taxon>Noctuidae</taxon>
        <taxon>Noctuinae</taxon>
        <taxon>Hadenini</taxon>
        <taxon>Mythimna</taxon>
    </lineage>
</organism>
<reference evidence="1" key="1">
    <citation type="submission" date="2023-03" db="EMBL/GenBank/DDBJ databases">
        <title>Chromosome-level genomes of two armyworms, Mythimna separata and Mythimna loreyi, provide insights into the biosynthesis and reception of sex pheromones.</title>
        <authorList>
            <person name="Zhao H."/>
        </authorList>
    </citation>
    <scope>NUCLEOTIDE SEQUENCE</scope>
    <source>
        <strain evidence="1">BeijingLab</strain>
    </source>
</reference>
<evidence type="ECO:0000313" key="2">
    <source>
        <dbReference type="Proteomes" id="UP001231649"/>
    </source>
</evidence>
<proteinExistence type="predicted"/>
<protein>
    <submittedName>
        <fullName evidence="1">Uncharacterized protein</fullName>
    </submittedName>
</protein>
<keyword evidence="2" id="KW-1185">Reference proteome</keyword>
<sequence>MLARLLYLWPLLVLGASGNDCEGESCSKHSSRIVGGERTEPNSRPFQVALYSRVGTTGELGFCGGSLLSQEWVVTAAHCLFHDGEEVNHVQAILGAHSLYDRYENGRRVVNVNELVIHPEYEPTTFTNDIALIKLANAVQITDTIRTIQLPYRNISAFNFAGMGGTVSGWGIASEGVTFISPTLRQKLMTVVTDTMCNVYYFDQLPPSAMCAFHGAAGTCKGDNGGPLTIFYNLTEEDILVGVASFVSADGCNDDQPSVFTRVQRYLDWIHEVTGVEII</sequence>
<dbReference type="EMBL" id="CM056779">
    <property type="protein sequence ID" value="KAJ8719737.1"/>
    <property type="molecule type" value="Genomic_DNA"/>
</dbReference>